<dbReference type="AlphaFoldDB" id="A0A484JYE5"/>
<accession>A0A484JYE5</accession>
<reference evidence="1 2" key="1">
    <citation type="submission" date="2018-04" db="EMBL/GenBank/DDBJ databases">
        <authorList>
            <person name="Vogel A."/>
        </authorList>
    </citation>
    <scope>NUCLEOTIDE SEQUENCE [LARGE SCALE GENOMIC DNA]</scope>
</reference>
<evidence type="ECO:0000313" key="1">
    <source>
        <dbReference type="EMBL" id="VFQ58313.1"/>
    </source>
</evidence>
<proteinExistence type="predicted"/>
<gene>
    <name evidence="1" type="ORF">CCAM_LOCUS89</name>
</gene>
<evidence type="ECO:0000313" key="2">
    <source>
        <dbReference type="Proteomes" id="UP000595140"/>
    </source>
</evidence>
<dbReference type="Proteomes" id="UP000595140">
    <property type="component" value="Unassembled WGS sequence"/>
</dbReference>
<dbReference type="EMBL" id="OOIL02000001">
    <property type="protein sequence ID" value="VFQ58313.1"/>
    <property type="molecule type" value="Genomic_DNA"/>
</dbReference>
<name>A0A484JYE5_9ASTE</name>
<protein>
    <submittedName>
        <fullName evidence="1">Uncharacterized protein</fullName>
    </submittedName>
</protein>
<organism evidence="1 2">
    <name type="scientific">Cuscuta campestris</name>
    <dbReference type="NCBI Taxonomy" id="132261"/>
    <lineage>
        <taxon>Eukaryota</taxon>
        <taxon>Viridiplantae</taxon>
        <taxon>Streptophyta</taxon>
        <taxon>Embryophyta</taxon>
        <taxon>Tracheophyta</taxon>
        <taxon>Spermatophyta</taxon>
        <taxon>Magnoliopsida</taxon>
        <taxon>eudicotyledons</taxon>
        <taxon>Gunneridae</taxon>
        <taxon>Pentapetalae</taxon>
        <taxon>asterids</taxon>
        <taxon>lamiids</taxon>
        <taxon>Solanales</taxon>
        <taxon>Convolvulaceae</taxon>
        <taxon>Cuscuteae</taxon>
        <taxon>Cuscuta</taxon>
        <taxon>Cuscuta subgen. Grammica</taxon>
        <taxon>Cuscuta sect. Cleistogrammica</taxon>
    </lineage>
</organism>
<keyword evidence="2" id="KW-1185">Reference proteome</keyword>
<sequence>MTESGDVGFDGEKSTVAMMDFDSKGTAATKQDLAVTEIQVILAGTQRQQWLGRCNSEVVGIRVDNKFGVEHC</sequence>